<feature type="region of interest" description="Disordered" evidence="1">
    <location>
        <begin position="45"/>
        <end position="89"/>
    </location>
</feature>
<protein>
    <recommendedName>
        <fullName evidence="5">Argininosuccinate lyase</fullName>
    </recommendedName>
</protein>
<keyword evidence="4" id="KW-1185">Reference proteome</keyword>
<feature type="signal peptide" evidence="2">
    <location>
        <begin position="1"/>
        <end position="23"/>
    </location>
</feature>
<name>A0ABS7JUV1_9SPHN</name>
<comment type="caution">
    <text evidence="3">The sequence shown here is derived from an EMBL/GenBank/DDBJ whole genome shotgun (WGS) entry which is preliminary data.</text>
</comment>
<evidence type="ECO:0008006" key="5">
    <source>
        <dbReference type="Google" id="ProtNLM"/>
    </source>
</evidence>
<gene>
    <name evidence="3" type="ORF">K3181_08255</name>
</gene>
<keyword evidence="2" id="KW-0732">Signal</keyword>
<reference evidence="3 4" key="1">
    <citation type="submission" date="2021-08" db="EMBL/GenBank/DDBJ databases">
        <title>Comparative Genomics Analysis of the Genus Qipengyuania Reveals Extensive Genetic Diversity and Metabolic Versatility, Including the Description of Fifteen Novel Species.</title>
        <authorList>
            <person name="Liu Y."/>
        </authorList>
    </citation>
    <scope>NUCLEOTIDE SEQUENCE [LARGE SCALE GENOMIC DNA]</scope>
    <source>
        <strain evidence="3 4">YG27</strain>
    </source>
</reference>
<organism evidence="3 4">
    <name type="scientific">Qipengyuania mesophila</name>
    <dbReference type="NCBI Taxonomy" id="2867246"/>
    <lineage>
        <taxon>Bacteria</taxon>
        <taxon>Pseudomonadati</taxon>
        <taxon>Pseudomonadota</taxon>
        <taxon>Alphaproteobacteria</taxon>
        <taxon>Sphingomonadales</taxon>
        <taxon>Erythrobacteraceae</taxon>
        <taxon>Qipengyuania</taxon>
    </lineage>
</organism>
<dbReference type="EMBL" id="JAIGNU010000001">
    <property type="protein sequence ID" value="MBX7501431.1"/>
    <property type="molecule type" value="Genomic_DNA"/>
</dbReference>
<accession>A0ABS7JUV1</accession>
<evidence type="ECO:0000256" key="1">
    <source>
        <dbReference type="SAM" id="MobiDB-lite"/>
    </source>
</evidence>
<evidence type="ECO:0000313" key="3">
    <source>
        <dbReference type="EMBL" id="MBX7501431.1"/>
    </source>
</evidence>
<feature type="compositionally biased region" description="Acidic residues" evidence="1">
    <location>
        <begin position="55"/>
        <end position="66"/>
    </location>
</feature>
<dbReference type="Proteomes" id="UP000782554">
    <property type="component" value="Unassembled WGS sequence"/>
</dbReference>
<sequence length="89" mass="9082">MTRLAPLIAALAALSACSGNQEAEEPVGAVSQSEAAALDDAAEMIEARRLPEGAVPEDGDDAEAQDPADKSLLPAPQESGGPEKMELPQ</sequence>
<dbReference type="PROSITE" id="PS51257">
    <property type="entry name" value="PROKAR_LIPOPROTEIN"/>
    <property type="match status" value="1"/>
</dbReference>
<dbReference type="RefSeq" id="WP_221602519.1">
    <property type="nucleotide sequence ID" value="NZ_JAIGNU010000001.1"/>
</dbReference>
<evidence type="ECO:0000313" key="4">
    <source>
        <dbReference type="Proteomes" id="UP000782554"/>
    </source>
</evidence>
<feature type="chain" id="PRO_5045246913" description="Argininosuccinate lyase" evidence="2">
    <location>
        <begin position="24"/>
        <end position="89"/>
    </location>
</feature>
<evidence type="ECO:0000256" key="2">
    <source>
        <dbReference type="SAM" id="SignalP"/>
    </source>
</evidence>
<proteinExistence type="predicted"/>